<dbReference type="AlphaFoldDB" id="A0AAQ3QN01"/>
<organism evidence="3 4">
    <name type="scientific">Canna indica</name>
    <name type="common">Indian-shot</name>
    <dbReference type="NCBI Taxonomy" id="4628"/>
    <lineage>
        <taxon>Eukaryota</taxon>
        <taxon>Viridiplantae</taxon>
        <taxon>Streptophyta</taxon>
        <taxon>Embryophyta</taxon>
        <taxon>Tracheophyta</taxon>
        <taxon>Spermatophyta</taxon>
        <taxon>Magnoliopsida</taxon>
        <taxon>Liliopsida</taxon>
        <taxon>Zingiberales</taxon>
        <taxon>Cannaceae</taxon>
        <taxon>Canna</taxon>
    </lineage>
</organism>
<evidence type="ECO:0000313" key="3">
    <source>
        <dbReference type="EMBL" id="WOL18681.1"/>
    </source>
</evidence>
<dbReference type="PANTHER" id="PTHR47928:SF145">
    <property type="entry name" value="OS02G0555100 PROTEIN"/>
    <property type="match status" value="1"/>
</dbReference>
<evidence type="ECO:0000256" key="1">
    <source>
        <dbReference type="ARBA" id="ARBA00022737"/>
    </source>
</evidence>
<proteinExistence type="predicted"/>
<dbReference type="InterPro" id="IPR050421">
    <property type="entry name" value="PPR"/>
</dbReference>
<gene>
    <name evidence="3" type="ORF">Cni_G27479</name>
</gene>
<dbReference type="Pfam" id="PF01535">
    <property type="entry name" value="PPR"/>
    <property type="match status" value="2"/>
</dbReference>
<evidence type="ECO:0000313" key="4">
    <source>
        <dbReference type="Proteomes" id="UP001327560"/>
    </source>
</evidence>
<dbReference type="Gene3D" id="1.25.40.10">
    <property type="entry name" value="Tetratricopeptide repeat domain"/>
    <property type="match status" value="2"/>
</dbReference>
<protein>
    <submittedName>
        <fullName evidence="3">Pentatricopeptide repeat-containing protein</fullName>
    </submittedName>
</protein>
<keyword evidence="4" id="KW-1185">Reference proteome</keyword>
<dbReference type="EMBL" id="CP136898">
    <property type="protein sequence ID" value="WOL18681.1"/>
    <property type="molecule type" value="Genomic_DNA"/>
</dbReference>
<evidence type="ECO:0000256" key="2">
    <source>
        <dbReference type="PROSITE-ProRule" id="PRU00708"/>
    </source>
</evidence>
<keyword evidence="1" id="KW-0677">Repeat</keyword>
<dbReference type="PROSITE" id="PS51375">
    <property type="entry name" value="PPR"/>
    <property type="match status" value="2"/>
</dbReference>
<dbReference type="InterPro" id="IPR011990">
    <property type="entry name" value="TPR-like_helical_dom_sf"/>
</dbReference>
<dbReference type="InterPro" id="IPR002885">
    <property type="entry name" value="PPR_rpt"/>
</dbReference>
<feature type="repeat" description="PPR" evidence="2">
    <location>
        <begin position="81"/>
        <end position="115"/>
    </location>
</feature>
<accession>A0AAQ3QN01</accession>
<sequence length="211" mass="23259">MPCRSLLRVYPDFYTLSAALRACSADSLIRPGQQVHALAITSSIAGDPLVSTRLIDMYFSCRLPAVAAWVFDSVLPPALKNHVLWTMFITGLTKNGETCTAMERFRSMRALGIESNQFTLLTMLSACASERVLRFGCQVHGCTMWMGFGSSPFVQSSLVSLYSKCSDFSSAKQVFQTSDLDDPVSWNALIVSCARGTLHEDALSLFPEMHH</sequence>
<feature type="repeat" description="PPR" evidence="2">
    <location>
        <begin position="182"/>
        <end position="211"/>
    </location>
</feature>
<dbReference type="PANTHER" id="PTHR47928">
    <property type="entry name" value="REPEAT-CONTAINING PROTEIN, PUTATIVE-RELATED"/>
    <property type="match status" value="1"/>
</dbReference>
<reference evidence="3 4" key="1">
    <citation type="submission" date="2023-10" db="EMBL/GenBank/DDBJ databases">
        <title>Chromosome-scale genome assembly provides insights into flower coloration mechanisms of Canna indica.</title>
        <authorList>
            <person name="Li C."/>
        </authorList>
    </citation>
    <scope>NUCLEOTIDE SEQUENCE [LARGE SCALE GENOMIC DNA]</scope>
    <source>
        <tissue evidence="3">Flower</tissue>
    </source>
</reference>
<name>A0AAQ3QN01_9LILI</name>
<dbReference type="Proteomes" id="UP001327560">
    <property type="component" value="Chromosome 9"/>
</dbReference>